<name>A0ABM6JPX7_9GAMM</name>
<accession>A0ABM6JPX7</accession>
<evidence type="ECO:0000313" key="2">
    <source>
        <dbReference type="Proteomes" id="UP000191820"/>
    </source>
</evidence>
<proteinExistence type="predicted"/>
<dbReference type="EMBL" id="CP020472">
    <property type="protein sequence ID" value="ARD23602.1"/>
    <property type="molecule type" value="Genomic_DNA"/>
</dbReference>
<sequence length="103" mass="11034">MNKSVVLGFALLSIAATGCSSSPEKQEGEIIEVGNVEYNSLYHFGYNTGCTSALAQKKSNETLESMKDKTLDGIDAFDNGWKSGTETCNSGTFKSMYTVGKAE</sequence>
<organism evidence="1 2">
    <name type="scientific">Shewanella japonica</name>
    <dbReference type="NCBI Taxonomy" id="93973"/>
    <lineage>
        <taxon>Bacteria</taxon>
        <taxon>Pseudomonadati</taxon>
        <taxon>Pseudomonadota</taxon>
        <taxon>Gammaproteobacteria</taxon>
        <taxon>Alteromonadales</taxon>
        <taxon>Shewanellaceae</taxon>
        <taxon>Shewanella</taxon>
    </lineage>
</organism>
<protein>
    <recommendedName>
        <fullName evidence="3">Lipoprotein</fullName>
    </recommendedName>
</protein>
<evidence type="ECO:0000313" key="1">
    <source>
        <dbReference type="EMBL" id="ARD23602.1"/>
    </source>
</evidence>
<keyword evidence="2" id="KW-1185">Reference proteome</keyword>
<reference evidence="1 2" key="1">
    <citation type="submission" date="2017-03" db="EMBL/GenBank/DDBJ databases">
        <title>Genome sequencing of Shewanella japonica KCTC 22435.</title>
        <authorList>
            <person name="Kim K.M."/>
        </authorList>
    </citation>
    <scope>NUCLEOTIDE SEQUENCE [LARGE SCALE GENOMIC DNA]</scope>
    <source>
        <strain evidence="1 2">KCTC 22435</strain>
    </source>
</reference>
<dbReference type="Proteomes" id="UP000191820">
    <property type="component" value="Chromosome"/>
</dbReference>
<evidence type="ECO:0008006" key="3">
    <source>
        <dbReference type="Google" id="ProtNLM"/>
    </source>
</evidence>
<gene>
    <name evidence="1" type="ORF">SJ2017_3347</name>
</gene>
<dbReference type="PROSITE" id="PS51257">
    <property type="entry name" value="PROKAR_LIPOPROTEIN"/>
    <property type="match status" value="1"/>
</dbReference>
<dbReference type="RefSeq" id="WP_055025185.1">
    <property type="nucleotide sequence ID" value="NZ_CANMJJ010000010.1"/>
</dbReference>